<reference evidence="3" key="1">
    <citation type="submission" date="2023-06" db="EMBL/GenBank/DDBJ databases">
        <title>Robiginitalea aurantiacus sp. nov. and Algoriphagus sediminis sp. nov., isolated from coastal sediment.</title>
        <authorList>
            <person name="Zhou Z.Y."/>
            <person name="An J."/>
            <person name="Jia Y.W."/>
            <person name="Du Z.J."/>
        </authorList>
    </citation>
    <scope>NUCLEOTIDE SEQUENCE</scope>
    <source>
        <strain evidence="3">M39</strain>
    </source>
</reference>
<comment type="similarity">
    <text evidence="1">Belongs to the cycloisomerase 2 family.</text>
</comment>
<evidence type="ECO:0000256" key="1">
    <source>
        <dbReference type="ARBA" id="ARBA00005564"/>
    </source>
</evidence>
<accession>A0ABT7WII4</accession>
<protein>
    <submittedName>
        <fullName evidence="3">Lactonase family protein</fullName>
        <ecNumber evidence="3">3.1.1.-</ecNumber>
    </submittedName>
</protein>
<organism evidence="3 4">
    <name type="scientific">Robiginitalea aurantiaca</name>
    <dbReference type="NCBI Taxonomy" id="3056915"/>
    <lineage>
        <taxon>Bacteria</taxon>
        <taxon>Pseudomonadati</taxon>
        <taxon>Bacteroidota</taxon>
        <taxon>Flavobacteriia</taxon>
        <taxon>Flavobacteriales</taxon>
        <taxon>Flavobacteriaceae</taxon>
        <taxon>Robiginitalea</taxon>
    </lineage>
</organism>
<evidence type="ECO:0000313" key="4">
    <source>
        <dbReference type="Proteomes" id="UP001174839"/>
    </source>
</evidence>
<keyword evidence="4" id="KW-1185">Reference proteome</keyword>
<keyword evidence="2" id="KW-0313">Glucose metabolism</keyword>
<proteinExistence type="inferred from homology"/>
<dbReference type="InterPro" id="IPR019405">
    <property type="entry name" value="Lactonase_7-beta_prop"/>
</dbReference>
<dbReference type="Proteomes" id="UP001174839">
    <property type="component" value="Unassembled WGS sequence"/>
</dbReference>
<evidence type="ECO:0000313" key="3">
    <source>
        <dbReference type="EMBL" id="MDM9632728.1"/>
    </source>
</evidence>
<dbReference type="PANTHER" id="PTHR30344:SF1">
    <property type="entry name" value="6-PHOSPHOGLUCONOLACTONASE"/>
    <property type="match status" value="1"/>
</dbReference>
<dbReference type="PROSITE" id="PS51257">
    <property type="entry name" value="PROKAR_LIPOPROTEIN"/>
    <property type="match status" value="1"/>
</dbReference>
<dbReference type="Gene3D" id="2.130.10.10">
    <property type="entry name" value="YVTN repeat-like/Quinoprotein amine dehydrogenase"/>
    <property type="match status" value="1"/>
</dbReference>
<name>A0ABT7WII4_9FLAO</name>
<keyword evidence="3" id="KW-0378">Hydrolase</keyword>
<dbReference type="InterPro" id="IPR050282">
    <property type="entry name" value="Cycloisomerase_2"/>
</dbReference>
<keyword evidence="2" id="KW-0119">Carbohydrate metabolism</keyword>
<dbReference type="EMBL" id="JAUDUY010000013">
    <property type="protein sequence ID" value="MDM9632728.1"/>
    <property type="molecule type" value="Genomic_DNA"/>
</dbReference>
<dbReference type="GO" id="GO:0016787">
    <property type="term" value="F:hydrolase activity"/>
    <property type="evidence" value="ECO:0007669"/>
    <property type="project" value="UniProtKB-KW"/>
</dbReference>
<dbReference type="RefSeq" id="WP_289726090.1">
    <property type="nucleotide sequence ID" value="NZ_JAUDUY010000013.1"/>
</dbReference>
<dbReference type="SUPFAM" id="SSF51004">
    <property type="entry name" value="C-terminal (heme d1) domain of cytochrome cd1-nitrite reductase"/>
    <property type="match status" value="1"/>
</dbReference>
<gene>
    <name evidence="3" type="ORF">QU605_14715</name>
</gene>
<dbReference type="EC" id="3.1.1.-" evidence="3"/>
<dbReference type="InterPro" id="IPR015943">
    <property type="entry name" value="WD40/YVTN_repeat-like_dom_sf"/>
</dbReference>
<dbReference type="Pfam" id="PF10282">
    <property type="entry name" value="Lactonase"/>
    <property type="match status" value="1"/>
</dbReference>
<dbReference type="InterPro" id="IPR011048">
    <property type="entry name" value="Haem_d1_sf"/>
</dbReference>
<dbReference type="PANTHER" id="PTHR30344">
    <property type="entry name" value="6-PHOSPHOGLUCONOLACTONASE-RELATED"/>
    <property type="match status" value="1"/>
</dbReference>
<comment type="caution">
    <text evidence="3">The sequence shown here is derived from an EMBL/GenBank/DDBJ whole genome shotgun (WGS) entry which is preliminary data.</text>
</comment>
<sequence>MSALRNVLTLLLVLSMSCKESKKTKSDAPVQENSEQTSSEVPFYVGTYTDGDSEGIYKFFLAGDGSLRAAGLMAETENPSFLALSPDGQYLLAVNEVSDDAQTGYLSSFKIGGDTLSLIDRKPTGGAHPCHVVADQAGYVVVANYSGGNMGLLKVFEDGGLSDLLDVQQHTGRGSHPRQDAPHAHSGWFTQKGEIISVDLGTNQLWFSEIERAEDKFVPGEPSTFSMEAGAGPRHLVIHPKSPWIYVINELSSSVSFMITDASGIPQEIRQTISTLPDGFTDENTCADIRISSDGKFLYASNRGHNSIAIYEINPESGMLKFLGHEATLGETPRNFNISPDDKFLLVANQTTSTIVAFRRDTVSGLLFYTDQIDAPSPVCILFD</sequence>
<evidence type="ECO:0000256" key="2">
    <source>
        <dbReference type="ARBA" id="ARBA00022526"/>
    </source>
</evidence>